<proteinExistence type="inferred from homology"/>
<comment type="caution">
    <text evidence="7">The sequence shown here is derived from an EMBL/GenBank/DDBJ whole genome shotgun (WGS) entry which is preliminary data.</text>
</comment>
<keyword evidence="3 6" id="KW-0812">Transmembrane</keyword>
<dbReference type="OrthoDB" id="269173at2759"/>
<dbReference type="Proteomes" id="UP000887116">
    <property type="component" value="Unassembled WGS sequence"/>
</dbReference>
<gene>
    <name evidence="7" type="ORF">TNCT_250611</name>
</gene>
<dbReference type="AlphaFoldDB" id="A0A8X6L0A1"/>
<dbReference type="InterPro" id="IPR006696">
    <property type="entry name" value="DUF423"/>
</dbReference>
<comment type="subcellular location">
    <subcellularLocation>
        <location evidence="1">Membrane</location>
        <topology evidence="1">Multi-pass membrane protein</topology>
    </subcellularLocation>
</comment>
<evidence type="ECO:0000256" key="3">
    <source>
        <dbReference type="ARBA" id="ARBA00022692"/>
    </source>
</evidence>
<sequence>MGYSKSLDYLNPINLWYTIQDQIIPKGNTKIKSTQTVPALPVNTVMNLSRVAGHLFIKIAGVSGAAAVAMGAYGSHGFYPKPDVPSELKDVFKTANYYHFLHTLALLSVPLTRRPYIVGSLLTTGMIIFCGTCYAYALTGNKSLIKYTPYGGSLLIIAWLSMVF</sequence>
<evidence type="ECO:0000256" key="1">
    <source>
        <dbReference type="ARBA" id="ARBA00004141"/>
    </source>
</evidence>
<name>A0A8X6L0A1_TRICU</name>
<keyword evidence="5 6" id="KW-0472">Membrane</keyword>
<feature type="transmembrane region" description="Helical" evidence="6">
    <location>
        <begin position="116"/>
        <end position="137"/>
    </location>
</feature>
<evidence type="ECO:0000313" key="8">
    <source>
        <dbReference type="Proteomes" id="UP000887116"/>
    </source>
</evidence>
<protein>
    <submittedName>
        <fullName evidence="7">Transmembrane protein 256 homolog</fullName>
    </submittedName>
</protein>
<comment type="similarity">
    <text evidence="2">Belongs to the TMEM256 family.</text>
</comment>
<evidence type="ECO:0000256" key="2">
    <source>
        <dbReference type="ARBA" id="ARBA00006208"/>
    </source>
</evidence>
<keyword evidence="8" id="KW-1185">Reference proteome</keyword>
<feature type="transmembrane region" description="Helical" evidence="6">
    <location>
        <begin position="55"/>
        <end position="73"/>
    </location>
</feature>
<dbReference type="PANTHER" id="PTHR43461:SF1">
    <property type="entry name" value="TRANSMEMBRANE PROTEIN 256"/>
    <property type="match status" value="1"/>
</dbReference>
<evidence type="ECO:0000256" key="4">
    <source>
        <dbReference type="ARBA" id="ARBA00022989"/>
    </source>
</evidence>
<dbReference type="EMBL" id="BMAO01004029">
    <property type="protein sequence ID" value="GFQ91819.1"/>
    <property type="molecule type" value="Genomic_DNA"/>
</dbReference>
<evidence type="ECO:0000313" key="7">
    <source>
        <dbReference type="EMBL" id="GFQ91819.1"/>
    </source>
</evidence>
<keyword evidence="4 6" id="KW-1133">Transmembrane helix</keyword>
<dbReference type="Pfam" id="PF04241">
    <property type="entry name" value="DUF423"/>
    <property type="match status" value="1"/>
</dbReference>
<reference evidence="7" key="1">
    <citation type="submission" date="2020-07" db="EMBL/GenBank/DDBJ databases">
        <title>Multicomponent nature underlies the extraordinary mechanical properties of spider dragline silk.</title>
        <authorList>
            <person name="Kono N."/>
            <person name="Nakamura H."/>
            <person name="Mori M."/>
            <person name="Yoshida Y."/>
            <person name="Ohtoshi R."/>
            <person name="Malay A.D."/>
            <person name="Moran D.A.P."/>
            <person name="Tomita M."/>
            <person name="Numata K."/>
            <person name="Arakawa K."/>
        </authorList>
    </citation>
    <scope>NUCLEOTIDE SEQUENCE</scope>
</reference>
<accession>A0A8X6L0A1</accession>
<dbReference type="GO" id="GO:0016020">
    <property type="term" value="C:membrane"/>
    <property type="evidence" value="ECO:0007669"/>
    <property type="project" value="UniProtKB-SubCell"/>
</dbReference>
<evidence type="ECO:0000256" key="5">
    <source>
        <dbReference type="ARBA" id="ARBA00023136"/>
    </source>
</evidence>
<evidence type="ECO:0000256" key="6">
    <source>
        <dbReference type="SAM" id="Phobius"/>
    </source>
</evidence>
<organism evidence="7 8">
    <name type="scientific">Trichonephila clavata</name>
    <name type="common">Joro spider</name>
    <name type="synonym">Nephila clavata</name>
    <dbReference type="NCBI Taxonomy" id="2740835"/>
    <lineage>
        <taxon>Eukaryota</taxon>
        <taxon>Metazoa</taxon>
        <taxon>Ecdysozoa</taxon>
        <taxon>Arthropoda</taxon>
        <taxon>Chelicerata</taxon>
        <taxon>Arachnida</taxon>
        <taxon>Araneae</taxon>
        <taxon>Araneomorphae</taxon>
        <taxon>Entelegynae</taxon>
        <taxon>Araneoidea</taxon>
        <taxon>Nephilidae</taxon>
        <taxon>Trichonephila</taxon>
    </lineage>
</organism>
<dbReference type="PANTHER" id="PTHR43461">
    <property type="entry name" value="TRANSMEMBRANE PROTEIN 256"/>
    <property type="match status" value="1"/>
</dbReference>